<proteinExistence type="predicted"/>
<dbReference type="AlphaFoldDB" id="A0A498LZ63"/>
<evidence type="ECO:0000313" key="1">
    <source>
        <dbReference type="EMBL" id="RXN12662.1"/>
    </source>
</evidence>
<protein>
    <submittedName>
        <fullName evidence="1">FERM domain-containing 3-like protein</fullName>
    </submittedName>
</protein>
<dbReference type="EMBL" id="QBIY01013039">
    <property type="protein sequence ID" value="RXN12662.1"/>
    <property type="molecule type" value="Genomic_DNA"/>
</dbReference>
<evidence type="ECO:0000313" key="2">
    <source>
        <dbReference type="Proteomes" id="UP000290572"/>
    </source>
</evidence>
<gene>
    <name evidence="1" type="ORF">ROHU_029463</name>
</gene>
<keyword evidence="2" id="KW-1185">Reference proteome</keyword>
<name>A0A498LZ63_LABRO</name>
<dbReference type="Proteomes" id="UP000290572">
    <property type="component" value="Unassembled WGS sequence"/>
</dbReference>
<comment type="caution">
    <text evidence="1">The sequence shown here is derived from an EMBL/GenBank/DDBJ whole genome shotgun (WGS) entry which is preliminary data.</text>
</comment>
<dbReference type="STRING" id="84645.A0A498LZ63"/>
<sequence>MEVIGEQEECVVSHEKVAEEGLREEDVDEVLKSLDEGLEERVDAMRCQVKITTRHNLHLRMANYTARDVYVRLLGHGDRISGTGMEASKILLK</sequence>
<organism evidence="1 2">
    <name type="scientific">Labeo rohita</name>
    <name type="common">Indian major carp</name>
    <name type="synonym">Cyprinus rohita</name>
    <dbReference type="NCBI Taxonomy" id="84645"/>
    <lineage>
        <taxon>Eukaryota</taxon>
        <taxon>Metazoa</taxon>
        <taxon>Chordata</taxon>
        <taxon>Craniata</taxon>
        <taxon>Vertebrata</taxon>
        <taxon>Euteleostomi</taxon>
        <taxon>Actinopterygii</taxon>
        <taxon>Neopterygii</taxon>
        <taxon>Teleostei</taxon>
        <taxon>Ostariophysi</taxon>
        <taxon>Cypriniformes</taxon>
        <taxon>Cyprinidae</taxon>
        <taxon>Labeoninae</taxon>
        <taxon>Labeonini</taxon>
        <taxon>Labeo</taxon>
    </lineage>
</organism>
<accession>A0A498LZ63</accession>
<reference evidence="1 2" key="1">
    <citation type="submission" date="2018-03" db="EMBL/GenBank/DDBJ databases">
        <title>Draft genome sequence of Rohu Carp (Labeo rohita).</title>
        <authorList>
            <person name="Das P."/>
            <person name="Kushwaha B."/>
            <person name="Joshi C.G."/>
            <person name="Kumar D."/>
            <person name="Nagpure N.S."/>
            <person name="Sahoo L."/>
            <person name="Das S.P."/>
            <person name="Bit A."/>
            <person name="Patnaik S."/>
            <person name="Meher P.K."/>
            <person name="Jayasankar P."/>
            <person name="Koringa P.G."/>
            <person name="Patel N.V."/>
            <person name="Hinsu A.T."/>
            <person name="Kumar R."/>
            <person name="Pandey M."/>
            <person name="Agarwal S."/>
            <person name="Srivastava S."/>
            <person name="Singh M."/>
            <person name="Iquebal M.A."/>
            <person name="Jaiswal S."/>
            <person name="Angadi U.B."/>
            <person name="Kumar N."/>
            <person name="Raza M."/>
            <person name="Shah T.M."/>
            <person name="Rai A."/>
            <person name="Jena J.K."/>
        </authorList>
    </citation>
    <scope>NUCLEOTIDE SEQUENCE [LARGE SCALE GENOMIC DNA]</scope>
    <source>
        <strain evidence="1">DASCIFA01</strain>
        <tissue evidence="1">Testis</tissue>
    </source>
</reference>